<evidence type="ECO:0000313" key="2">
    <source>
        <dbReference type="EMBL" id="GAA6268722.1"/>
    </source>
</evidence>
<feature type="compositionally biased region" description="Acidic residues" evidence="1">
    <location>
        <begin position="225"/>
        <end position="235"/>
    </location>
</feature>
<proteinExistence type="predicted"/>
<evidence type="ECO:0000313" key="3">
    <source>
        <dbReference type="Proteomes" id="UP001600894"/>
    </source>
</evidence>
<name>A0ABQ0AXG8_9FIRM</name>
<evidence type="ECO:0000256" key="1">
    <source>
        <dbReference type="SAM" id="MobiDB-lite"/>
    </source>
</evidence>
<comment type="caution">
    <text evidence="2">The sequence shown here is derived from an EMBL/GenBank/DDBJ whole genome shotgun (WGS) entry which is preliminary data.</text>
</comment>
<accession>A0ABQ0AXG8</accession>
<gene>
    <name evidence="2" type="ORF">F130042H8_17820</name>
</gene>
<keyword evidence="3" id="KW-1185">Reference proteome</keyword>
<protein>
    <recommendedName>
        <fullName evidence="4">DUF4194 domain-containing protein</fullName>
    </recommendedName>
</protein>
<reference evidence="2 3" key="1">
    <citation type="submission" date="2024-04" db="EMBL/GenBank/DDBJ databases">
        <title>Defined microbial consortia suppress multidrug-resistant proinflammatory Enterobacteriaceae via ecological control.</title>
        <authorList>
            <person name="Furuichi M."/>
            <person name="Kawaguchi T."/>
            <person name="Pust M."/>
            <person name="Yasuma K."/>
            <person name="Plichta D."/>
            <person name="Hasegawa N."/>
            <person name="Ohya T."/>
            <person name="Bhattarai S."/>
            <person name="Sasajima S."/>
            <person name="Aoto Y."/>
            <person name="Tuganbaev T."/>
            <person name="Yaginuma M."/>
            <person name="Ueda M."/>
            <person name="Okahashi N."/>
            <person name="Amafuji K."/>
            <person name="Kiridooshi Y."/>
            <person name="Sugita K."/>
            <person name="Strazar M."/>
            <person name="Skelly A."/>
            <person name="Suda W."/>
            <person name="Hattori M."/>
            <person name="Nakamoto N."/>
            <person name="Caballero S."/>
            <person name="Norman J."/>
            <person name="Olle B."/>
            <person name="Tanoue T."/>
            <person name="Arita M."/>
            <person name="Bucci V."/>
            <person name="Atarashi K."/>
            <person name="Xavier R."/>
            <person name="Honda K."/>
        </authorList>
    </citation>
    <scope>NUCLEOTIDE SEQUENCE [LARGE SCALE GENOMIC DNA]</scope>
    <source>
        <strain evidence="3">f13</strain>
    </source>
</reference>
<dbReference type="InterPro" id="IPR025449">
    <property type="entry name" value="JetB"/>
</dbReference>
<dbReference type="Pfam" id="PF13835">
    <property type="entry name" value="DUF4194"/>
    <property type="match status" value="1"/>
</dbReference>
<feature type="region of interest" description="Disordered" evidence="1">
    <location>
        <begin position="215"/>
        <end position="235"/>
    </location>
</feature>
<sequence>MINDLTEDFNIEAQSPDWMIPYYDSQMSGVRQELTKLIRLLLRQTFVLERKYDKKSGRFQYTKEYRSCSRHLEFIRHYFSVAGIEVTENSHMGIIYIQGENLVGEKLPRLATLYLLILKLIYDEQMENISTSVNVYTTLGDIHEKLGNYRLFKRQPSPSDVRRAITLLKKYQLIDPLDLLDELSPSSAMIIYPCINVVLLGDDVRELLADFEDGEQKNETFAPAGEEDEEYDSGI</sequence>
<dbReference type="Proteomes" id="UP001600894">
    <property type="component" value="Unassembled WGS sequence"/>
</dbReference>
<evidence type="ECO:0008006" key="4">
    <source>
        <dbReference type="Google" id="ProtNLM"/>
    </source>
</evidence>
<organism evidence="2 3">
    <name type="scientific">Enterocloster alcoholdehydrogenati</name>
    <dbReference type="NCBI Taxonomy" id="2547410"/>
    <lineage>
        <taxon>Bacteria</taxon>
        <taxon>Bacillati</taxon>
        <taxon>Bacillota</taxon>
        <taxon>Clostridia</taxon>
        <taxon>Lachnospirales</taxon>
        <taxon>Lachnospiraceae</taxon>
        <taxon>Enterocloster</taxon>
    </lineage>
</organism>
<dbReference type="EMBL" id="BAABXL010000001">
    <property type="protein sequence ID" value="GAA6268722.1"/>
    <property type="molecule type" value="Genomic_DNA"/>
</dbReference>